<dbReference type="InterPro" id="IPR050586">
    <property type="entry name" value="CPA3_Na-H_Antiporter_D"/>
</dbReference>
<feature type="transmembrane region" description="Helical" evidence="6">
    <location>
        <begin position="119"/>
        <end position="136"/>
    </location>
</feature>
<keyword evidence="2" id="KW-1003">Cell membrane</keyword>
<sequence length="222" mass="23495">MSENSIALIFAFPLFGAVLCALAGRSARNLCHPISVVSLVGALWGGIETLRRVIASDANEISYILGGWTLDSFPRGVGIEFRADYLGTLIMLVVVGVAFLVALYSKLPVAEETPEKEGSFYTLFLLQVTGLAGICLTGDAFNLYVLIEVAALTGYGLIAMGSARAAAATFNYVILGTIGASFYLLGVGYVYVKTGTLNMVGIREIIEAQNLADSATMQVAFV</sequence>
<evidence type="ECO:0000256" key="2">
    <source>
        <dbReference type="ARBA" id="ARBA00022475"/>
    </source>
</evidence>
<evidence type="ECO:0000256" key="4">
    <source>
        <dbReference type="ARBA" id="ARBA00022989"/>
    </source>
</evidence>
<comment type="subcellular location">
    <subcellularLocation>
        <location evidence="1">Cell membrane</location>
        <topology evidence="1">Multi-pass membrane protein</topology>
    </subcellularLocation>
</comment>
<evidence type="ECO:0000256" key="6">
    <source>
        <dbReference type="SAM" id="Phobius"/>
    </source>
</evidence>
<feature type="domain" description="NADH:quinone oxidoreductase/Mrp antiporter transmembrane" evidence="7">
    <location>
        <begin position="139"/>
        <end position="217"/>
    </location>
</feature>
<feature type="transmembrane region" description="Helical" evidence="6">
    <location>
        <begin position="143"/>
        <end position="163"/>
    </location>
</feature>
<proteinExistence type="predicted"/>
<name>A0A383CTG9_9ZZZZ</name>
<evidence type="ECO:0000259" key="7">
    <source>
        <dbReference type="Pfam" id="PF00361"/>
    </source>
</evidence>
<keyword evidence="5 6" id="KW-0472">Membrane</keyword>
<keyword evidence="3 6" id="KW-0812">Transmembrane</keyword>
<reference evidence="8" key="1">
    <citation type="submission" date="2018-05" db="EMBL/GenBank/DDBJ databases">
        <authorList>
            <person name="Lanie J.A."/>
            <person name="Ng W.-L."/>
            <person name="Kazmierczak K.M."/>
            <person name="Andrzejewski T.M."/>
            <person name="Davidsen T.M."/>
            <person name="Wayne K.J."/>
            <person name="Tettelin H."/>
            <person name="Glass J.I."/>
            <person name="Rusch D."/>
            <person name="Podicherti R."/>
            <person name="Tsui H.-C.T."/>
            <person name="Winkler M.E."/>
        </authorList>
    </citation>
    <scope>NUCLEOTIDE SEQUENCE</scope>
</reference>
<dbReference type="PANTHER" id="PTHR42703">
    <property type="entry name" value="NADH DEHYDROGENASE"/>
    <property type="match status" value="1"/>
</dbReference>
<gene>
    <name evidence="8" type="ORF">METZ01_LOCUS488511</name>
</gene>
<dbReference type="EMBL" id="UINC01211667">
    <property type="protein sequence ID" value="SVE35657.1"/>
    <property type="molecule type" value="Genomic_DNA"/>
</dbReference>
<organism evidence="8">
    <name type="scientific">marine metagenome</name>
    <dbReference type="NCBI Taxonomy" id="408172"/>
    <lineage>
        <taxon>unclassified sequences</taxon>
        <taxon>metagenomes</taxon>
        <taxon>ecological metagenomes</taxon>
    </lineage>
</organism>
<keyword evidence="4 6" id="KW-1133">Transmembrane helix</keyword>
<evidence type="ECO:0000256" key="3">
    <source>
        <dbReference type="ARBA" id="ARBA00022692"/>
    </source>
</evidence>
<feature type="transmembrane region" description="Helical" evidence="6">
    <location>
        <begin position="85"/>
        <end position="107"/>
    </location>
</feature>
<dbReference type="PANTHER" id="PTHR42703:SF1">
    <property type="entry name" value="NA(+)_H(+) ANTIPORTER SUBUNIT D1"/>
    <property type="match status" value="1"/>
</dbReference>
<accession>A0A383CTG9</accession>
<feature type="transmembrane region" description="Helical" evidence="6">
    <location>
        <begin position="6"/>
        <end position="24"/>
    </location>
</feature>
<dbReference type="GO" id="GO:0005886">
    <property type="term" value="C:plasma membrane"/>
    <property type="evidence" value="ECO:0007669"/>
    <property type="project" value="UniProtKB-SubCell"/>
</dbReference>
<dbReference type="AlphaFoldDB" id="A0A383CTG9"/>
<dbReference type="InterPro" id="IPR001750">
    <property type="entry name" value="ND/Mrp_TM"/>
</dbReference>
<evidence type="ECO:0000313" key="8">
    <source>
        <dbReference type="EMBL" id="SVE35657.1"/>
    </source>
</evidence>
<evidence type="ECO:0000256" key="5">
    <source>
        <dbReference type="ARBA" id="ARBA00023136"/>
    </source>
</evidence>
<evidence type="ECO:0000256" key="1">
    <source>
        <dbReference type="ARBA" id="ARBA00004651"/>
    </source>
</evidence>
<protein>
    <recommendedName>
        <fullName evidence="7">NADH:quinone oxidoreductase/Mrp antiporter transmembrane domain-containing protein</fullName>
    </recommendedName>
</protein>
<feature type="non-terminal residue" evidence="8">
    <location>
        <position position="222"/>
    </location>
</feature>
<feature type="transmembrane region" description="Helical" evidence="6">
    <location>
        <begin position="169"/>
        <end position="192"/>
    </location>
</feature>
<dbReference type="Pfam" id="PF00361">
    <property type="entry name" value="Proton_antipo_M"/>
    <property type="match status" value="1"/>
</dbReference>